<organism evidence="3 4">
    <name type="scientific">Microbacterium bovistercoris</name>
    <dbReference type="NCBI Taxonomy" id="2293570"/>
    <lineage>
        <taxon>Bacteria</taxon>
        <taxon>Bacillati</taxon>
        <taxon>Actinomycetota</taxon>
        <taxon>Actinomycetes</taxon>
        <taxon>Micrococcales</taxon>
        <taxon>Microbacteriaceae</taxon>
        <taxon>Microbacterium</taxon>
    </lineage>
</organism>
<dbReference type="PANTHER" id="PTHR39335:SF1">
    <property type="entry name" value="BLL4220 PROTEIN"/>
    <property type="match status" value="1"/>
</dbReference>
<protein>
    <recommendedName>
        <fullName evidence="5">Lipoprotein with Yx(FWY)xxD motif</fullName>
    </recommendedName>
</protein>
<dbReference type="GO" id="GO:0043448">
    <property type="term" value="P:alkane catabolic process"/>
    <property type="evidence" value="ECO:0007669"/>
    <property type="project" value="TreeGrafter"/>
</dbReference>
<feature type="compositionally biased region" description="Low complexity" evidence="1">
    <location>
        <begin position="25"/>
        <end position="49"/>
    </location>
</feature>
<dbReference type="Proteomes" id="UP000262172">
    <property type="component" value="Unassembled WGS sequence"/>
</dbReference>
<dbReference type="AlphaFoldDB" id="A0A371NX17"/>
<feature type="region of interest" description="Disordered" evidence="1">
    <location>
        <begin position="22"/>
        <end position="61"/>
    </location>
</feature>
<dbReference type="EMBL" id="QUAB01000015">
    <property type="protein sequence ID" value="REJ07700.1"/>
    <property type="molecule type" value="Genomic_DNA"/>
</dbReference>
<accession>A0A371NX17</accession>
<feature type="chain" id="PRO_5038423534" description="Lipoprotein with Yx(FWY)xxD motif" evidence="2">
    <location>
        <begin position="26"/>
        <end position="176"/>
    </location>
</feature>
<dbReference type="OrthoDB" id="597632at2"/>
<feature type="signal peptide" evidence="2">
    <location>
        <begin position="1"/>
        <end position="25"/>
    </location>
</feature>
<name>A0A371NX17_9MICO</name>
<keyword evidence="2" id="KW-0732">Signal</keyword>
<dbReference type="PROSITE" id="PS51257">
    <property type="entry name" value="PROKAR_LIPOPROTEIN"/>
    <property type="match status" value="1"/>
</dbReference>
<dbReference type="Pfam" id="PF03640">
    <property type="entry name" value="Lipoprotein_15"/>
    <property type="match status" value="2"/>
</dbReference>
<dbReference type="InterPro" id="IPR005297">
    <property type="entry name" value="Lipoprotein_repeat"/>
</dbReference>
<sequence length="176" mass="17497">MRKALAIGGIALALLLAGCSGGPSGTPDTTAPSSSSDSSGDGGYTDDSYGTGGGSDSSSSTALMVASTSLGDVVVTGDGMTAYMYDKDTQGATTSACTGQCLEKWPPILSDEATPKVDGVTGDLGTIDTPDGKLQVTLDGWPLYTFAGDSAKGDVNGQGVGGIWWVLKADGTLIRG</sequence>
<comment type="caution">
    <text evidence="3">The sequence shown here is derived from an EMBL/GenBank/DDBJ whole genome shotgun (WGS) entry which is preliminary data.</text>
</comment>
<evidence type="ECO:0008006" key="5">
    <source>
        <dbReference type="Google" id="ProtNLM"/>
    </source>
</evidence>
<proteinExistence type="predicted"/>
<evidence type="ECO:0000256" key="1">
    <source>
        <dbReference type="SAM" id="MobiDB-lite"/>
    </source>
</evidence>
<keyword evidence="4" id="KW-1185">Reference proteome</keyword>
<reference evidence="3 4" key="1">
    <citation type="submission" date="2018-08" db="EMBL/GenBank/DDBJ databases">
        <title>Isolation, diversity and antifungal activity of Actinobacteria from cow dung.</title>
        <authorList>
            <person name="Ling L."/>
        </authorList>
    </citation>
    <scope>NUCLEOTIDE SEQUENCE [LARGE SCALE GENOMIC DNA]</scope>
    <source>
        <strain evidence="3 4">NEAU-LLE</strain>
    </source>
</reference>
<dbReference type="RefSeq" id="WP_116240944.1">
    <property type="nucleotide sequence ID" value="NZ_QUAB01000015.1"/>
</dbReference>
<evidence type="ECO:0000313" key="4">
    <source>
        <dbReference type="Proteomes" id="UP000262172"/>
    </source>
</evidence>
<evidence type="ECO:0000313" key="3">
    <source>
        <dbReference type="EMBL" id="REJ07700.1"/>
    </source>
</evidence>
<gene>
    <name evidence="3" type="ORF">DY023_03460</name>
</gene>
<evidence type="ECO:0000256" key="2">
    <source>
        <dbReference type="SAM" id="SignalP"/>
    </source>
</evidence>
<dbReference type="PANTHER" id="PTHR39335">
    <property type="entry name" value="BLL4220 PROTEIN"/>
    <property type="match status" value="1"/>
</dbReference>